<dbReference type="CDD" id="cd22903">
    <property type="entry name" value="NI9M"/>
    <property type="match status" value="1"/>
</dbReference>
<feature type="region of interest" description="Disordered" evidence="1">
    <location>
        <begin position="84"/>
        <end position="105"/>
    </location>
</feature>
<dbReference type="PANTHER" id="PTHR38488">
    <property type="entry name" value="OXIDOREDUCTASE 9.5 KDA SUBUNIT, PUTATIVE (AFU_ORTHOLOGUE AFUA_5G08980)-RELATED"/>
    <property type="match status" value="1"/>
</dbReference>
<comment type="caution">
    <text evidence="2">The sequence shown here is derived from an EMBL/GenBank/DDBJ whole genome shotgun (WGS) entry which is preliminary data.</text>
</comment>
<dbReference type="RefSeq" id="XP_043062445.1">
    <property type="nucleotide sequence ID" value="XM_043206258.1"/>
</dbReference>
<name>A0AAN6DK90_PICAN</name>
<sequence>MENLDVTIWRQLVVFYEGSIGGIEVDYISNDFRVLGSKLENGVVGRHKIVCNDDVVRCIAVLGPAMLVTITPLRRKFLYDDLAPLPLDGYPIPKGPRKKVTGYDD</sequence>
<organism evidence="2 3">
    <name type="scientific">Pichia angusta</name>
    <name type="common">Yeast</name>
    <name type="synonym">Hansenula polymorpha</name>
    <dbReference type="NCBI Taxonomy" id="870730"/>
    <lineage>
        <taxon>Eukaryota</taxon>
        <taxon>Fungi</taxon>
        <taxon>Dikarya</taxon>
        <taxon>Ascomycota</taxon>
        <taxon>Saccharomycotina</taxon>
        <taxon>Pichiomycetes</taxon>
        <taxon>Pichiales</taxon>
        <taxon>Pichiaceae</taxon>
        <taxon>Ogataea</taxon>
    </lineage>
</organism>
<accession>A0AAN6DK90</accession>
<dbReference type="AlphaFoldDB" id="A0AAN6DK90"/>
<dbReference type="GeneID" id="66124601"/>
<dbReference type="EMBL" id="JAHLUX010000001">
    <property type="protein sequence ID" value="KAG7822075.1"/>
    <property type="molecule type" value="Genomic_DNA"/>
</dbReference>
<feature type="compositionally biased region" description="Basic residues" evidence="1">
    <location>
        <begin position="95"/>
        <end position="105"/>
    </location>
</feature>
<gene>
    <name evidence="2" type="ORF">KL928_000550</name>
</gene>
<evidence type="ECO:0000313" key="3">
    <source>
        <dbReference type="Proteomes" id="UP001196530"/>
    </source>
</evidence>
<dbReference type="InterPro" id="IPR039961">
    <property type="entry name" value="Nuo9.5"/>
</dbReference>
<reference evidence="2" key="1">
    <citation type="journal article" date="2021" name="G3 (Bethesda)">
        <title>Genomic diversity, chromosomal rearrangements, and interspecies hybridization in the ogataea polymorpha species complex.</title>
        <authorList>
            <person name="Hanson S.J."/>
            <person name="Cinneide E.O."/>
            <person name="Salzberg L.I."/>
            <person name="Wolfe K.H."/>
            <person name="McGowan J."/>
            <person name="Fitzpatrick D.A."/>
            <person name="Matlin K."/>
        </authorList>
    </citation>
    <scope>NUCLEOTIDE SEQUENCE</scope>
    <source>
        <strain evidence="2">61-244</strain>
    </source>
</reference>
<proteinExistence type="predicted"/>
<evidence type="ECO:0000313" key="2">
    <source>
        <dbReference type="EMBL" id="KAG7822075.1"/>
    </source>
</evidence>
<dbReference type="PANTHER" id="PTHR38488:SF1">
    <property type="entry name" value="OXIDOREDUCTASE 9.5 KDA SUBUNIT, PUTATIVE (AFU_ORTHOLOGUE AFUA_5G08980)-RELATED"/>
    <property type="match status" value="1"/>
</dbReference>
<protein>
    <submittedName>
        <fullName evidence="2">Uncharacterized protein</fullName>
    </submittedName>
</protein>
<dbReference type="Proteomes" id="UP001196530">
    <property type="component" value="Unassembled WGS sequence"/>
</dbReference>
<evidence type="ECO:0000256" key="1">
    <source>
        <dbReference type="SAM" id="MobiDB-lite"/>
    </source>
</evidence>